<organism evidence="2 3">
    <name type="scientific">Gorilla gorilla gorilla</name>
    <name type="common">Western lowland gorilla</name>
    <dbReference type="NCBI Taxonomy" id="9595"/>
    <lineage>
        <taxon>Eukaryota</taxon>
        <taxon>Metazoa</taxon>
        <taxon>Chordata</taxon>
        <taxon>Craniata</taxon>
        <taxon>Vertebrata</taxon>
        <taxon>Euteleostomi</taxon>
        <taxon>Mammalia</taxon>
        <taxon>Eutheria</taxon>
        <taxon>Euarchontoglires</taxon>
        <taxon>Primates</taxon>
        <taxon>Haplorrhini</taxon>
        <taxon>Catarrhini</taxon>
        <taxon>Hominidae</taxon>
        <taxon>Gorilla</taxon>
    </lineage>
</organism>
<reference evidence="2 3" key="2">
    <citation type="journal article" date="2012" name="Nature">
        <title>Insights into hominid evolution from the gorilla genome sequence.</title>
        <authorList>
            <person name="Scally A."/>
            <person name="Dutheil J.Y."/>
            <person name="Hillier L.W."/>
            <person name="Jordan G.E."/>
            <person name="Goodhead I."/>
            <person name="Herrero J."/>
            <person name="Hobolth A."/>
            <person name="Lappalainen T."/>
            <person name="Mailund T."/>
            <person name="Marques-Bonet T."/>
            <person name="McCarthy S."/>
            <person name="Montgomery S.H."/>
            <person name="Schwalie P.C."/>
            <person name="Tang Y.A."/>
            <person name="Ward M.C."/>
            <person name="Xue Y."/>
            <person name="Yngvadottir B."/>
            <person name="Alkan C."/>
            <person name="Andersen L.N."/>
            <person name="Ayub Q."/>
            <person name="Ball E.V."/>
            <person name="Beal K."/>
            <person name="Bradley B.J."/>
            <person name="Chen Y."/>
            <person name="Clee C.M."/>
            <person name="Fitzgerald S."/>
            <person name="Graves T.A."/>
            <person name="Gu Y."/>
            <person name="Heath P."/>
            <person name="Heger A."/>
            <person name="Karakoc E."/>
            <person name="Kolb-Kokocinski A."/>
            <person name="Laird G.K."/>
            <person name="Lunter G."/>
            <person name="Meader S."/>
            <person name="Mort M."/>
            <person name="Mullikin J.C."/>
            <person name="Munch K."/>
            <person name="O'Connor T.D."/>
            <person name="Phillips A.D."/>
            <person name="Prado-Martinez J."/>
            <person name="Rogers A.S."/>
            <person name="Sajjadian S."/>
            <person name="Schmidt D."/>
            <person name="Shaw K."/>
            <person name="Simpson J.T."/>
            <person name="Stenson P.D."/>
            <person name="Turner D.J."/>
            <person name="Vigilant L."/>
            <person name="Vilella A.J."/>
            <person name="Whitener W."/>
            <person name="Zhu B."/>
            <person name="Cooper D.N."/>
            <person name="de Jong P."/>
            <person name="Dermitzakis E.T."/>
            <person name="Eichler E.E."/>
            <person name="Flicek P."/>
            <person name="Goldman N."/>
            <person name="Mundy N.I."/>
            <person name="Ning Z."/>
            <person name="Odom D.T."/>
            <person name="Ponting C.P."/>
            <person name="Quail M.A."/>
            <person name="Ryder O.A."/>
            <person name="Searle S.M."/>
            <person name="Warren W.C."/>
            <person name="Wilson R.K."/>
            <person name="Schierup M.H."/>
            <person name="Rogers J."/>
            <person name="Tyler-Smith C."/>
            <person name="Durbin R."/>
        </authorList>
    </citation>
    <scope>NUCLEOTIDE SEQUENCE [LARGE SCALE GENOMIC DNA]</scope>
</reference>
<reference evidence="2" key="4">
    <citation type="submission" date="2025-09" db="UniProtKB">
        <authorList>
            <consortium name="Ensembl"/>
        </authorList>
    </citation>
    <scope>IDENTIFICATION</scope>
</reference>
<dbReference type="Bgee" id="ENSGGOG00000036542">
    <property type="expression patterns" value="Expressed in frontal cortex and 1 other cell type or tissue"/>
</dbReference>
<dbReference type="EMBL" id="CABD030117581">
    <property type="status" value="NOT_ANNOTATED_CDS"/>
    <property type="molecule type" value="Genomic_DNA"/>
</dbReference>
<accession>A0A2I2ZPH2</accession>
<feature type="signal peptide" evidence="1">
    <location>
        <begin position="1"/>
        <end position="18"/>
    </location>
</feature>
<dbReference type="Ensembl" id="ENSGGOT00000059395.1">
    <property type="protein sequence ID" value="ENSGGOP00000048934.1"/>
    <property type="gene ID" value="ENSGGOG00000036542.1"/>
</dbReference>
<dbReference type="GeneTree" id="ENSGT00910000147450"/>
<feature type="chain" id="PRO_5014142100" description="Secreted protein" evidence="1">
    <location>
        <begin position="19"/>
        <end position="100"/>
    </location>
</feature>
<keyword evidence="1" id="KW-0732">Signal</keyword>
<proteinExistence type="predicted"/>
<name>A0A2I2ZPH2_GORGO</name>
<evidence type="ECO:0000313" key="2">
    <source>
        <dbReference type="Ensembl" id="ENSGGOP00000048934.1"/>
    </source>
</evidence>
<evidence type="ECO:0008006" key="4">
    <source>
        <dbReference type="Google" id="ProtNLM"/>
    </source>
</evidence>
<protein>
    <recommendedName>
        <fullName evidence="4">Secreted protein</fullName>
    </recommendedName>
</protein>
<evidence type="ECO:0000256" key="1">
    <source>
        <dbReference type="SAM" id="SignalP"/>
    </source>
</evidence>
<sequence length="100" mass="10811">MSAMKSVLPLLNPYCVLAFVYACMCVCAHVCVCVYMCTCVLCACVCTCRKKVTCGNGEFQPRRRLCLGLPQEVVTLREMGSKCTLPSSSLCDLGQVTSAP</sequence>
<evidence type="ECO:0000313" key="3">
    <source>
        <dbReference type="Proteomes" id="UP000001519"/>
    </source>
</evidence>
<reference evidence="3" key="1">
    <citation type="submission" date="2011-05" db="EMBL/GenBank/DDBJ databases">
        <title>Insights into the evolution of the great apes provided by the gorilla genome.</title>
        <authorList>
            <person name="Scally A."/>
        </authorList>
    </citation>
    <scope>NUCLEOTIDE SEQUENCE [LARGE SCALE GENOMIC DNA]</scope>
</reference>
<dbReference type="InParanoid" id="A0A2I2ZPH2"/>
<dbReference type="PROSITE" id="PS51257">
    <property type="entry name" value="PROKAR_LIPOPROTEIN"/>
    <property type="match status" value="1"/>
</dbReference>
<dbReference type="OMA" id="TCGNGEF"/>
<dbReference type="Proteomes" id="UP000001519">
    <property type="component" value="Chromosome 20"/>
</dbReference>
<keyword evidence="3" id="KW-1185">Reference proteome</keyword>
<dbReference type="AlphaFoldDB" id="A0A2I2ZPH2"/>
<reference evidence="2" key="3">
    <citation type="submission" date="2025-08" db="UniProtKB">
        <authorList>
            <consortium name="Ensembl"/>
        </authorList>
    </citation>
    <scope>IDENTIFICATION</scope>
</reference>